<comment type="caution">
    <text evidence="5">The sequence shown here is derived from an EMBL/GenBank/DDBJ whole genome shotgun (WGS) entry which is preliminary data.</text>
</comment>
<dbReference type="SUPFAM" id="SSF53822">
    <property type="entry name" value="Periplasmic binding protein-like I"/>
    <property type="match status" value="1"/>
</dbReference>
<name>W7IQF3_9PSEU</name>
<gene>
    <name evidence="5" type="ORF">UO65_1569</name>
</gene>
<sequence>MLWPTTFGTVSSPRVQAAPSSGIERDIVMRSKTLAFLAAGLGTALTLTACGANQAAPPASGGSSDTASSGPGIPVGVILPETATSARWEGFDKPMLEAAMKAKGLEPDIQNAQGDVQKFTTLADGMISQGVKVLVIASINSEVGTAVAAKAKARGIPTIDYDRLNLGGSSDYYVSFDNVKVGELQGQGLADALKDKPGAQVIEIEGAPTDNNATLFYNGQQNVLKPLYEAGTLKLVQKQAIDGWDNQKGGTTFEQILTGNGGKVDGVVAANDGLAGAVITVLRKNGLNGKVPVTGQDATADGLMAILRGDQYMTVFKPIKEEAENTASLAALLAKGDTAGADALAKQSSDDTKANRKVKSVLLEPKLTTKDTVKEVVTQGYVKASEICGGDLAPVCSQLGIS</sequence>
<dbReference type="PATRIC" id="fig|909613.9.peg.1582"/>
<dbReference type="Pfam" id="PF13407">
    <property type="entry name" value="Peripla_BP_4"/>
    <property type="match status" value="1"/>
</dbReference>
<feature type="compositionally biased region" description="Low complexity" evidence="3">
    <location>
        <begin position="54"/>
        <end position="72"/>
    </location>
</feature>
<dbReference type="Proteomes" id="UP000019277">
    <property type="component" value="Unassembled WGS sequence"/>
</dbReference>
<protein>
    <submittedName>
        <fullName evidence="5">Xylose ABC transporter, periplasmic xylose-binding protein XylF</fullName>
    </submittedName>
</protein>
<evidence type="ECO:0000256" key="3">
    <source>
        <dbReference type="SAM" id="MobiDB-lite"/>
    </source>
</evidence>
<dbReference type="PANTHER" id="PTHR30036:SF1">
    <property type="entry name" value="D-XYLOSE-BINDING PERIPLASMIC PROTEIN"/>
    <property type="match status" value="1"/>
</dbReference>
<dbReference type="InterPro" id="IPR050555">
    <property type="entry name" value="Bact_Solute-Bind_Prot2"/>
</dbReference>
<proteinExistence type="predicted"/>
<dbReference type="GO" id="GO:0030288">
    <property type="term" value="C:outer membrane-bounded periplasmic space"/>
    <property type="evidence" value="ECO:0007669"/>
    <property type="project" value="TreeGrafter"/>
</dbReference>
<evidence type="ECO:0000313" key="5">
    <source>
        <dbReference type="EMBL" id="EWC63075.1"/>
    </source>
</evidence>
<keyword evidence="6" id="KW-1185">Reference proteome</keyword>
<evidence type="ECO:0000256" key="1">
    <source>
        <dbReference type="ARBA" id="ARBA00004196"/>
    </source>
</evidence>
<keyword evidence="2" id="KW-0732">Signal</keyword>
<dbReference type="InterPro" id="IPR028082">
    <property type="entry name" value="Peripla_BP_I"/>
</dbReference>
<feature type="region of interest" description="Disordered" evidence="3">
    <location>
        <begin position="54"/>
        <end position="74"/>
    </location>
</feature>
<dbReference type="GO" id="GO:0030246">
    <property type="term" value="F:carbohydrate binding"/>
    <property type="evidence" value="ECO:0007669"/>
    <property type="project" value="TreeGrafter"/>
</dbReference>
<organism evidence="5 6">
    <name type="scientific">Actinokineospora spheciospongiae</name>
    <dbReference type="NCBI Taxonomy" id="909613"/>
    <lineage>
        <taxon>Bacteria</taxon>
        <taxon>Bacillati</taxon>
        <taxon>Actinomycetota</taxon>
        <taxon>Actinomycetes</taxon>
        <taxon>Pseudonocardiales</taxon>
        <taxon>Pseudonocardiaceae</taxon>
        <taxon>Actinokineospora</taxon>
    </lineage>
</organism>
<dbReference type="Gene3D" id="3.40.50.2300">
    <property type="match status" value="2"/>
</dbReference>
<dbReference type="STRING" id="909613.UO65_1569"/>
<accession>W7IQF3</accession>
<dbReference type="eggNOG" id="COG4213">
    <property type="taxonomic scope" value="Bacteria"/>
</dbReference>
<dbReference type="AlphaFoldDB" id="W7IQF3"/>
<dbReference type="EMBL" id="AYXG01000056">
    <property type="protein sequence ID" value="EWC63075.1"/>
    <property type="molecule type" value="Genomic_DNA"/>
</dbReference>
<feature type="domain" description="Periplasmic binding protein" evidence="4">
    <location>
        <begin position="78"/>
        <end position="337"/>
    </location>
</feature>
<comment type="subcellular location">
    <subcellularLocation>
        <location evidence="1">Cell envelope</location>
    </subcellularLocation>
</comment>
<evidence type="ECO:0000313" key="6">
    <source>
        <dbReference type="Proteomes" id="UP000019277"/>
    </source>
</evidence>
<evidence type="ECO:0000256" key="2">
    <source>
        <dbReference type="ARBA" id="ARBA00022729"/>
    </source>
</evidence>
<dbReference type="PANTHER" id="PTHR30036">
    <property type="entry name" value="D-XYLOSE-BINDING PERIPLASMIC PROTEIN"/>
    <property type="match status" value="1"/>
</dbReference>
<dbReference type="InterPro" id="IPR025997">
    <property type="entry name" value="SBP_2_dom"/>
</dbReference>
<evidence type="ECO:0000259" key="4">
    <source>
        <dbReference type="Pfam" id="PF13407"/>
    </source>
</evidence>
<reference evidence="5 6" key="1">
    <citation type="journal article" date="2014" name="Genome Announc.">
        <title>Draft Genome Sequence of the Antitrypanosomally Active Sponge-Associated Bacterium Actinokineospora sp. Strain EG49.</title>
        <authorList>
            <person name="Harjes J."/>
            <person name="Ryu T."/>
            <person name="Abdelmohsen U.R."/>
            <person name="Moitinho-Silva L."/>
            <person name="Horn H."/>
            <person name="Ravasi T."/>
            <person name="Hentschel U."/>
        </authorList>
    </citation>
    <scope>NUCLEOTIDE SEQUENCE [LARGE SCALE GENOMIC DNA]</scope>
    <source>
        <strain evidence="5 6">EG49</strain>
    </source>
</reference>